<sequence>MLTITLLALMLAAPEAGSGQVAVIAAAPAPAEARREEGVPTTRRVCRLERATGSNMQQRVCRDVPRAGVQDQQTREFMRAQQRVRLPDEGDLTPGGPS</sequence>
<evidence type="ECO:0000256" key="1">
    <source>
        <dbReference type="SAM" id="SignalP"/>
    </source>
</evidence>
<dbReference type="RefSeq" id="WP_092306579.1">
    <property type="nucleotide sequence ID" value="NZ_FOZV01000001.1"/>
</dbReference>
<evidence type="ECO:0000313" key="2">
    <source>
        <dbReference type="EMBL" id="SFS32246.1"/>
    </source>
</evidence>
<keyword evidence="3" id="KW-1185">Reference proteome</keyword>
<feature type="chain" id="PRO_5011682444" evidence="1">
    <location>
        <begin position="19"/>
        <end position="98"/>
    </location>
</feature>
<reference evidence="3" key="1">
    <citation type="submission" date="2016-10" db="EMBL/GenBank/DDBJ databases">
        <authorList>
            <person name="Varghese N."/>
            <person name="Submissions S."/>
        </authorList>
    </citation>
    <scope>NUCLEOTIDE SEQUENCE [LARGE SCALE GENOMIC DNA]</scope>
    <source>
        <strain evidence="3">CGMCC 1.10683</strain>
    </source>
</reference>
<evidence type="ECO:0000313" key="3">
    <source>
        <dbReference type="Proteomes" id="UP000198788"/>
    </source>
</evidence>
<protein>
    <submittedName>
        <fullName evidence="2">Uncharacterized protein</fullName>
    </submittedName>
</protein>
<name>A0A1I6NWA0_9CAUL</name>
<dbReference type="Proteomes" id="UP000198788">
    <property type="component" value="Unassembled WGS sequence"/>
</dbReference>
<dbReference type="AlphaFoldDB" id="A0A1I6NWA0"/>
<dbReference type="OrthoDB" id="7207107at2"/>
<keyword evidence="1" id="KW-0732">Signal</keyword>
<dbReference type="EMBL" id="FOZV01000001">
    <property type="protein sequence ID" value="SFS32246.1"/>
    <property type="molecule type" value="Genomic_DNA"/>
</dbReference>
<dbReference type="STRING" id="871741.SAMN05192570_0590"/>
<proteinExistence type="predicted"/>
<organism evidence="2 3">
    <name type="scientific">Brevundimonas viscosa</name>
    <dbReference type="NCBI Taxonomy" id="871741"/>
    <lineage>
        <taxon>Bacteria</taxon>
        <taxon>Pseudomonadati</taxon>
        <taxon>Pseudomonadota</taxon>
        <taxon>Alphaproteobacteria</taxon>
        <taxon>Caulobacterales</taxon>
        <taxon>Caulobacteraceae</taxon>
        <taxon>Brevundimonas</taxon>
    </lineage>
</organism>
<accession>A0A1I6NWA0</accession>
<feature type="signal peptide" evidence="1">
    <location>
        <begin position="1"/>
        <end position="18"/>
    </location>
</feature>
<gene>
    <name evidence="2" type="ORF">SAMN05192570_0590</name>
</gene>